<dbReference type="KEGG" id="rba:RB951"/>
<protein>
    <submittedName>
        <fullName evidence="2">Uncharacterized protein</fullName>
    </submittedName>
</protein>
<gene>
    <name evidence="2" type="ordered locus">RB951</name>
</gene>
<dbReference type="InParanoid" id="Q7UY12"/>
<dbReference type="PATRIC" id="fig|243090.15.peg.446"/>
<name>Q7UY12_RHOBA</name>
<proteinExistence type="predicted"/>
<evidence type="ECO:0000256" key="1">
    <source>
        <dbReference type="SAM" id="MobiDB-lite"/>
    </source>
</evidence>
<organism evidence="2 3">
    <name type="scientific">Rhodopirellula baltica (strain DSM 10527 / NCIMB 13988 / SH1)</name>
    <dbReference type="NCBI Taxonomy" id="243090"/>
    <lineage>
        <taxon>Bacteria</taxon>
        <taxon>Pseudomonadati</taxon>
        <taxon>Planctomycetota</taxon>
        <taxon>Planctomycetia</taxon>
        <taxon>Pirellulales</taxon>
        <taxon>Pirellulaceae</taxon>
        <taxon>Rhodopirellula</taxon>
    </lineage>
</organism>
<dbReference type="EMBL" id="BX294134">
    <property type="protein sequence ID" value="CAD71837.1"/>
    <property type="molecule type" value="Genomic_DNA"/>
</dbReference>
<dbReference type="Proteomes" id="UP000001025">
    <property type="component" value="Chromosome"/>
</dbReference>
<feature type="region of interest" description="Disordered" evidence="1">
    <location>
        <begin position="1"/>
        <end position="43"/>
    </location>
</feature>
<feature type="compositionally biased region" description="Polar residues" evidence="1">
    <location>
        <begin position="168"/>
        <end position="192"/>
    </location>
</feature>
<evidence type="ECO:0000313" key="2">
    <source>
        <dbReference type="EMBL" id="CAD71837.1"/>
    </source>
</evidence>
<evidence type="ECO:0000313" key="3">
    <source>
        <dbReference type="Proteomes" id="UP000001025"/>
    </source>
</evidence>
<dbReference type="EnsemblBacteria" id="CAD71837">
    <property type="protein sequence ID" value="CAD71837"/>
    <property type="gene ID" value="RB951"/>
</dbReference>
<feature type="region of interest" description="Disordered" evidence="1">
    <location>
        <begin position="167"/>
        <end position="234"/>
    </location>
</feature>
<dbReference type="STRING" id="243090.RB951"/>
<feature type="compositionally biased region" description="Polar residues" evidence="1">
    <location>
        <begin position="1"/>
        <end position="27"/>
    </location>
</feature>
<reference evidence="2 3" key="1">
    <citation type="journal article" date="2003" name="Proc. Natl. Acad. Sci. U.S.A.">
        <title>Complete genome sequence of the marine planctomycete Pirellula sp. strain 1.</title>
        <authorList>
            <person name="Gloeckner F.O."/>
            <person name="Kube M."/>
            <person name="Bauer M."/>
            <person name="Teeling H."/>
            <person name="Lombardot T."/>
            <person name="Ludwig W."/>
            <person name="Gade D."/>
            <person name="Beck A."/>
            <person name="Borzym K."/>
            <person name="Heitmann K."/>
            <person name="Rabus R."/>
            <person name="Schlesner H."/>
            <person name="Amann R."/>
            <person name="Reinhardt R."/>
        </authorList>
    </citation>
    <scope>NUCLEOTIDE SEQUENCE [LARGE SCALE GENOMIC DNA]</scope>
    <source>
        <strain evidence="3">DSM 10527 / NCIMB 13988 / SH1</strain>
    </source>
</reference>
<dbReference type="HOGENOM" id="CLU_1184297_0_0_0"/>
<accession>Q7UY12</accession>
<keyword evidence="3" id="KW-1185">Reference proteome</keyword>
<dbReference type="AlphaFoldDB" id="Q7UY12"/>
<sequence>MATSSCRNSTAFRSGLRLQSTSPSWQNVRAKRGEVERQQTNPATAIKQLPSQVGRIKDQRDAATATAQVPTKATSSCRNSTTFRSGLRLLSPEVALVFLFVATQDSGITSKPSRPYQGGSSGMRDAVPIRSVPRHRLSRPNFTIYNFTFSIRPQLIARRLSPLRGCSTIRTPTTSRGATKSESLGFSTQGQPPITPSPPVAERRHLFAPSSRSHSIHSPLAPLLFDSPARPHEH</sequence>